<accession>A0A255E8A3</accession>
<dbReference type="PROSITE" id="PS50987">
    <property type="entry name" value="HTH_ARSR_2"/>
    <property type="match status" value="1"/>
</dbReference>
<dbReference type="EMBL" id="NMVI01000015">
    <property type="protein sequence ID" value="OYN87789.1"/>
    <property type="molecule type" value="Genomic_DNA"/>
</dbReference>
<proteinExistence type="predicted"/>
<name>A0A255E8A3_9ACTN</name>
<dbReference type="InterPro" id="IPR036390">
    <property type="entry name" value="WH_DNA-bd_sf"/>
</dbReference>
<sequence>MSSITLQCHALGDDTRWQILTSIGTEPRSASELADQLPISRQAIAKHLAVLEAAGLAIRERHGRQVRHRALGSELTTLAQRLEQIGAGWEDRLGRLTWVAESRAED</sequence>
<evidence type="ECO:0000259" key="1">
    <source>
        <dbReference type="PROSITE" id="PS50987"/>
    </source>
</evidence>
<feature type="domain" description="HTH arsR-type" evidence="1">
    <location>
        <begin position="1"/>
        <end position="90"/>
    </location>
</feature>
<reference evidence="2 3" key="1">
    <citation type="submission" date="2017-07" db="EMBL/GenBank/DDBJ databases">
        <title>Draft whole genome sequences of clinical Proprionibacteriaceae strains.</title>
        <authorList>
            <person name="Bernier A.-M."/>
            <person name="Bernard K."/>
            <person name="Domingo M.-C."/>
        </authorList>
    </citation>
    <scope>NUCLEOTIDE SEQUENCE [LARGE SCALE GENOMIC DNA]</scope>
    <source>
        <strain evidence="2 3">NML 160184</strain>
    </source>
</reference>
<dbReference type="NCBIfam" id="NF033788">
    <property type="entry name" value="HTH_metalloreg"/>
    <property type="match status" value="1"/>
</dbReference>
<comment type="caution">
    <text evidence="2">The sequence shown here is derived from an EMBL/GenBank/DDBJ whole genome shotgun (WGS) entry which is preliminary data.</text>
</comment>
<gene>
    <name evidence="2" type="ORF">CGZ92_05855</name>
</gene>
<organism evidence="2 3">
    <name type="scientific">Parenemella sanctibonifatiensis</name>
    <dbReference type="NCBI Taxonomy" id="2016505"/>
    <lineage>
        <taxon>Bacteria</taxon>
        <taxon>Bacillati</taxon>
        <taxon>Actinomycetota</taxon>
        <taxon>Actinomycetes</taxon>
        <taxon>Propionibacteriales</taxon>
        <taxon>Propionibacteriaceae</taxon>
        <taxon>Parenemella</taxon>
    </lineage>
</organism>
<dbReference type="InterPro" id="IPR011991">
    <property type="entry name" value="ArsR-like_HTH"/>
</dbReference>
<dbReference type="Proteomes" id="UP000216533">
    <property type="component" value="Unassembled WGS sequence"/>
</dbReference>
<dbReference type="Pfam" id="PF12840">
    <property type="entry name" value="HTH_20"/>
    <property type="match status" value="1"/>
</dbReference>
<dbReference type="AlphaFoldDB" id="A0A255E8A3"/>
<dbReference type="Gene3D" id="1.10.10.10">
    <property type="entry name" value="Winged helix-like DNA-binding domain superfamily/Winged helix DNA-binding domain"/>
    <property type="match status" value="1"/>
</dbReference>
<dbReference type="InterPro" id="IPR036388">
    <property type="entry name" value="WH-like_DNA-bd_sf"/>
</dbReference>
<evidence type="ECO:0000313" key="3">
    <source>
        <dbReference type="Proteomes" id="UP000216533"/>
    </source>
</evidence>
<dbReference type="CDD" id="cd00090">
    <property type="entry name" value="HTH_ARSR"/>
    <property type="match status" value="1"/>
</dbReference>
<dbReference type="PANTHER" id="PTHR38600">
    <property type="entry name" value="TRANSCRIPTIONAL REGULATORY PROTEIN"/>
    <property type="match status" value="1"/>
</dbReference>
<dbReference type="SUPFAM" id="SSF46785">
    <property type="entry name" value="Winged helix' DNA-binding domain"/>
    <property type="match status" value="1"/>
</dbReference>
<dbReference type="PRINTS" id="PR00778">
    <property type="entry name" value="HTHARSR"/>
</dbReference>
<evidence type="ECO:0000313" key="2">
    <source>
        <dbReference type="EMBL" id="OYN87789.1"/>
    </source>
</evidence>
<dbReference type="GO" id="GO:0003700">
    <property type="term" value="F:DNA-binding transcription factor activity"/>
    <property type="evidence" value="ECO:0007669"/>
    <property type="project" value="InterPro"/>
</dbReference>
<dbReference type="RefSeq" id="WP_094450455.1">
    <property type="nucleotide sequence ID" value="NZ_NMVI01000015.1"/>
</dbReference>
<protein>
    <submittedName>
        <fullName evidence="2">Transcriptional regulator</fullName>
    </submittedName>
</protein>
<dbReference type="InterPro" id="IPR001845">
    <property type="entry name" value="HTH_ArsR_DNA-bd_dom"/>
</dbReference>
<dbReference type="SMART" id="SM00418">
    <property type="entry name" value="HTH_ARSR"/>
    <property type="match status" value="1"/>
</dbReference>
<dbReference type="PANTHER" id="PTHR38600:SF2">
    <property type="entry name" value="SLL0088 PROTEIN"/>
    <property type="match status" value="1"/>
</dbReference>